<dbReference type="PANTHER" id="PTHR43513">
    <property type="entry name" value="DIHYDROOROTATE DEHYDROGENASE B (NAD(+)), ELECTRON TRANSFER SUBUNIT"/>
    <property type="match status" value="1"/>
</dbReference>
<dbReference type="InterPro" id="IPR039261">
    <property type="entry name" value="FNR_nucleotide-bd"/>
</dbReference>
<proteinExistence type="inferred from homology"/>
<comment type="caution">
    <text evidence="12">The sequence shown here is derived from an EMBL/GenBank/DDBJ whole genome shotgun (WGS) entry which is preliminary data.</text>
</comment>
<dbReference type="RefSeq" id="WP_253063411.1">
    <property type="nucleotide sequence ID" value="NZ_JAMXWM010000020.1"/>
</dbReference>
<comment type="cofactor">
    <cofactor evidence="10">
        <name>[2Fe-2S] cluster</name>
        <dbReference type="ChEBI" id="CHEBI:190135"/>
    </cofactor>
</comment>
<evidence type="ECO:0000256" key="8">
    <source>
        <dbReference type="ARBA" id="ARBA00023004"/>
    </source>
</evidence>
<evidence type="ECO:0000256" key="1">
    <source>
        <dbReference type="ARBA" id="ARBA00006422"/>
    </source>
</evidence>
<keyword evidence="2" id="KW-0813">Transport</keyword>
<dbReference type="Gene3D" id="2.10.240.10">
    <property type="entry name" value="Dihydroorotate dehydrogenase, electron transfer subunit"/>
    <property type="match status" value="1"/>
</dbReference>
<keyword evidence="9" id="KW-0411">Iron-sulfur</keyword>
<keyword evidence="4" id="KW-0001">2Fe-2S</keyword>
<accession>A0ABW5S4N1</accession>
<evidence type="ECO:0000313" key="12">
    <source>
        <dbReference type="EMBL" id="MFD2694034.1"/>
    </source>
</evidence>
<dbReference type="SUPFAM" id="SSF52343">
    <property type="entry name" value="Ferredoxin reductase-like, C-terminal NADP-linked domain"/>
    <property type="match status" value="1"/>
</dbReference>
<organism evidence="12 13">
    <name type="scientific">Sporolactobacillus shoreicorticis</name>
    <dbReference type="NCBI Taxonomy" id="1923877"/>
    <lineage>
        <taxon>Bacteria</taxon>
        <taxon>Bacillati</taxon>
        <taxon>Bacillota</taxon>
        <taxon>Bacilli</taxon>
        <taxon>Bacillales</taxon>
        <taxon>Sporolactobacillaceae</taxon>
        <taxon>Sporolactobacillus</taxon>
    </lineage>
</organism>
<keyword evidence="5" id="KW-0479">Metal-binding</keyword>
<sequence length="260" mass="28696">MKTFDARLIANYPVNERYWQMTLDVSARDTPARPGQFFHIRCGDAWKNPLRRPLSVYNYDDELRQLEFLYLIKGSGTEQMTRMKKGDSLNLIGPLGHGFTLPDQGPLLLAARGVGVATLHALARQARAEKRGVHVIISARTPGDLLTVEALNQIGAVVHTVTDQEGTSSTASVRILSEQLIRKEKMAAIYTCGSRRLSKLVQELAVIYHLKGELATEAHMACGIGDCYACACTVCNDNQLKTVRVCTDGPVFPIRQVVLS</sequence>
<evidence type="ECO:0000256" key="2">
    <source>
        <dbReference type="ARBA" id="ARBA00022448"/>
    </source>
</evidence>
<name>A0ABW5S4N1_9BACL</name>
<dbReference type="PIRSF" id="PIRSF006816">
    <property type="entry name" value="Cyc3_hyd_g"/>
    <property type="match status" value="1"/>
</dbReference>
<keyword evidence="13" id="KW-1185">Reference proteome</keyword>
<feature type="domain" description="FAD-binding FR-type" evidence="11">
    <location>
        <begin position="1"/>
        <end position="101"/>
    </location>
</feature>
<dbReference type="InterPro" id="IPR019480">
    <property type="entry name" value="Dihydroorotate_DH_Fe-S-bd"/>
</dbReference>
<evidence type="ECO:0000259" key="11">
    <source>
        <dbReference type="PROSITE" id="PS51384"/>
    </source>
</evidence>
<evidence type="ECO:0000313" key="13">
    <source>
        <dbReference type="Proteomes" id="UP001597399"/>
    </source>
</evidence>
<dbReference type="InterPro" id="IPR037117">
    <property type="entry name" value="Dihydroorotate_DH_ele_sf"/>
</dbReference>
<dbReference type="EMBL" id="JBHUMQ010000024">
    <property type="protein sequence ID" value="MFD2694034.1"/>
    <property type="molecule type" value="Genomic_DNA"/>
</dbReference>
<protein>
    <submittedName>
        <fullName evidence="12">Dihydroorotate dehydrogenase electron transfer subunit</fullName>
    </submittedName>
</protein>
<gene>
    <name evidence="12" type="ORF">ACFSUE_10395</name>
</gene>
<keyword evidence="3" id="KW-0285">Flavoprotein</keyword>
<comment type="similarity">
    <text evidence="1">Belongs to the PyrK family.</text>
</comment>
<evidence type="ECO:0000256" key="4">
    <source>
        <dbReference type="ARBA" id="ARBA00022714"/>
    </source>
</evidence>
<dbReference type="InterPro" id="IPR017938">
    <property type="entry name" value="Riboflavin_synthase-like_b-brl"/>
</dbReference>
<dbReference type="Proteomes" id="UP001597399">
    <property type="component" value="Unassembled WGS sequence"/>
</dbReference>
<evidence type="ECO:0000256" key="5">
    <source>
        <dbReference type="ARBA" id="ARBA00022723"/>
    </source>
</evidence>
<dbReference type="Pfam" id="PF10418">
    <property type="entry name" value="DHODB_Fe-S_bind"/>
    <property type="match status" value="1"/>
</dbReference>
<dbReference type="Gene3D" id="3.40.50.80">
    <property type="entry name" value="Nucleotide-binding domain of ferredoxin-NADP reductase (FNR) module"/>
    <property type="match status" value="1"/>
</dbReference>
<keyword evidence="7" id="KW-0249">Electron transport</keyword>
<keyword evidence="8" id="KW-0408">Iron</keyword>
<keyword evidence="6" id="KW-0274">FAD</keyword>
<evidence type="ECO:0000256" key="3">
    <source>
        <dbReference type="ARBA" id="ARBA00022630"/>
    </source>
</evidence>
<dbReference type="CDD" id="cd06218">
    <property type="entry name" value="DHOD_e_trans"/>
    <property type="match status" value="1"/>
</dbReference>
<dbReference type="PANTHER" id="PTHR43513:SF3">
    <property type="entry name" value="DIHYDROOROTATE DEHYDROGENASE B (NAD(+)), ELECTRON TRANSFER SUBUNIT-RELATED"/>
    <property type="match status" value="1"/>
</dbReference>
<dbReference type="PROSITE" id="PS51384">
    <property type="entry name" value="FAD_FR"/>
    <property type="match status" value="1"/>
</dbReference>
<reference evidence="13" key="1">
    <citation type="journal article" date="2019" name="Int. J. Syst. Evol. Microbiol.">
        <title>The Global Catalogue of Microorganisms (GCM) 10K type strain sequencing project: providing services to taxonomists for standard genome sequencing and annotation.</title>
        <authorList>
            <consortium name="The Broad Institute Genomics Platform"/>
            <consortium name="The Broad Institute Genome Sequencing Center for Infectious Disease"/>
            <person name="Wu L."/>
            <person name="Ma J."/>
        </authorList>
    </citation>
    <scope>NUCLEOTIDE SEQUENCE [LARGE SCALE GENOMIC DNA]</scope>
    <source>
        <strain evidence="13">TISTR 2466</strain>
    </source>
</reference>
<dbReference type="InterPro" id="IPR017927">
    <property type="entry name" value="FAD-bd_FR_type"/>
</dbReference>
<dbReference type="Gene3D" id="2.40.30.10">
    <property type="entry name" value="Translation factors"/>
    <property type="match status" value="1"/>
</dbReference>
<dbReference type="InterPro" id="IPR050353">
    <property type="entry name" value="PyrK_electron_transfer"/>
</dbReference>
<evidence type="ECO:0000256" key="10">
    <source>
        <dbReference type="ARBA" id="ARBA00034078"/>
    </source>
</evidence>
<dbReference type="SUPFAM" id="SSF63380">
    <property type="entry name" value="Riboflavin synthase domain-like"/>
    <property type="match status" value="1"/>
</dbReference>
<evidence type="ECO:0000256" key="7">
    <source>
        <dbReference type="ARBA" id="ARBA00022982"/>
    </source>
</evidence>
<evidence type="ECO:0000256" key="6">
    <source>
        <dbReference type="ARBA" id="ARBA00022827"/>
    </source>
</evidence>
<evidence type="ECO:0000256" key="9">
    <source>
        <dbReference type="ARBA" id="ARBA00023014"/>
    </source>
</evidence>
<dbReference type="InterPro" id="IPR012165">
    <property type="entry name" value="Cyt_c3_hydrogenase_gsu"/>
</dbReference>